<protein>
    <recommendedName>
        <fullName evidence="10">Diadenylate cyclase</fullName>
        <shortName evidence="10">DAC</shortName>
        <ecNumber evidence="10">2.7.7.85</ecNumber>
    </recommendedName>
    <alternativeName>
        <fullName evidence="10">Cyclic-di-AMP synthase</fullName>
        <shortName evidence="10">c-di-AMP synthase</shortName>
    </alternativeName>
</protein>
<dbReference type="HAMAP" id="MF_01499">
    <property type="entry name" value="DacA"/>
    <property type="match status" value="1"/>
</dbReference>
<dbReference type="InterPro" id="IPR036888">
    <property type="entry name" value="DNA_integrity_DisA_N_sf"/>
</dbReference>
<proteinExistence type="inferred from homology"/>
<dbReference type="Gene3D" id="3.40.1700.10">
    <property type="entry name" value="DNA integrity scanning protein, DisA, N-terminal domain"/>
    <property type="match status" value="1"/>
</dbReference>
<keyword evidence="6 10" id="KW-0547">Nucleotide-binding</keyword>
<accession>A0A1M6DES5</accession>
<dbReference type="Pfam" id="PF19293">
    <property type="entry name" value="CdaA_N"/>
    <property type="match status" value="1"/>
</dbReference>
<dbReference type="PIRSF" id="PIRSF004793">
    <property type="entry name" value="UCP004793"/>
    <property type="match status" value="1"/>
</dbReference>
<gene>
    <name evidence="10" type="primary">dacA</name>
    <name evidence="12" type="ORF">SAMN02745671_01433</name>
</gene>
<comment type="caution">
    <text evidence="10">Lacks conserved residue(s) required for the propagation of feature annotation.</text>
</comment>
<organism evidence="12 13">
    <name type="scientific">Anaerovibrio lipolyticus DSM 3074</name>
    <dbReference type="NCBI Taxonomy" id="1120997"/>
    <lineage>
        <taxon>Bacteria</taxon>
        <taxon>Bacillati</taxon>
        <taxon>Bacillota</taxon>
        <taxon>Negativicutes</taxon>
        <taxon>Selenomonadales</taxon>
        <taxon>Selenomonadaceae</taxon>
        <taxon>Anaerovibrio</taxon>
    </lineage>
</organism>
<feature type="transmembrane region" description="Helical" evidence="10">
    <location>
        <begin position="20"/>
        <end position="41"/>
    </location>
</feature>
<dbReference type="EMBL" id="FQYW01000011">
    <property type="protein sequence ID" value="SHI71766.1"/>
    <property type="molecule type" value="Genomic_DNA"/>
</dbReference>
<dbReference type="InterPro" id="IPR034701">
    <property type="entry name" value="CdaA"/>
</dbReference>
<dbReference type="SUPFAM" id="SSF143597">
    <property type="entry name" value="YojJ-like"/>
    <property type="match status" value="1"/>
</dbReference>
<dbReference type="GO" id="GO:0004016">
    <property type="term" value="F:adenylate cyclase activity"/>
    <property type="evidence" value="ECO:0007669"/>
    <property type="project" value="UniProtKB-UniRule"/>
</dbReference>
<feature type="transmembrane region" description="Helical" evidence="10">
    <location>
        <begin position="53"/>
        <end position="71"/>
    </location>
</feature>
<dbReference type="FunFam" id="3.40.1700.10:FF:000002">
    <property type="entry name" value="Diadenylate cyclase"/>
    <property type="match status" value="1"/>
</dbReference>
<feature type="domain" description="DAC" evidence="11">
    <location>
        <begin position="97"/>
        <end position="257"/>
    </location>
</feature>
<evidence type="ECO:0000256" key="1">
    <source>
        <dbReference type="ARBA" id="ARBA00000877"/>
    </source>
</evidence>
<dbReference type="EC" id="2.7.7.85" evidence="10"/>
<dbReference type="InterPro" id="IPR050338">
    <property type="entry name" value="DisA"/>
</dbReference>
<comment type="function">
    <text evidence="10">Catalyzes the condensation of 2 ATP molecules into cyclic di-AMP (c-di-AMP), a second messenger used to regulate differing processes in different bacteria.</text>
</comment>
<dbReference type="Proteomes" id="UP000191240">
    <property type="component" value="Unassembled WGS sequence"/>
</dbReference>
<name>A0A1M6DES5_9FIRM</name>
<keyword evidence="2 10" id="KW-1003">Cell membrane</keyword>
<evidence type="ECO:0000259" key="11">
    <source>
        <dbReference type="PROSITE" id="PS51794"/>
    </source>
</evidence>
<keyword evidence="9 10" id="KW-0472">Membrane</keyword>
<dbReference type="InterPro" id="IPR003390">
    <property type="entry name" value="DNA_integrity_scan_DisA_N"/>
</dbReference>
<evidence type="ECO:0000256" key="7">
    <source>
        <dbReference type="ARBA" id="ARBA00022840"/>
    </source>
</evidence>
<comment type="subunit">
    <text evidence="10">Probably a homodimer.</text>
</comment>
<dbReference type="InterPro" id="IPR045585">
    <property type="entry name" value="CdaA_N"/>
</dbReference>
<keyword evidence="7 10" id="KW-0067">ATP-binding</keyword>
<evidence type="ECO:0000256" key="5">
    <source>
        <dbReference type="ARBA" id="ARBA00022695"/>
    </source>
</evidence>
<dbReference type="PROSITE" id="PS51794">
    <property type="entry name" value="DAC"/>
    <property type="match status" value="1"/>
</dbReference>
<dbReference type="Pfam" id="PF02457">
    <property type="entry name" value="DAC"/>
    <property type="match status" value="1"/>
</dbReference>
<evidence type="ECO:0000256" key="4">
    <source>
        <dbReference type="ARBA" id="ARBA00022692"/>
    </source>
</evidence>
<evidence type="ECO:0000313" key="13">
    <source>
        <dbReference type="Proteomes" id="UP000191240"/>
    </source>
</evidence>
<dbReference type="PANTHER" id="PTHR34185:SF1">
    <property type="entry name" value="DIADENYLATE CYCLASE"/>
    <property type="match status" value="1"/>
</dbReference>
<dbReference type="GO" id="GO:0005524">
    <property type="term" value="F:ATP binding"/>
    <property type="evidence" value="ECO:0007669"/>
    <property type="project" value="UniProtKB-UniRule"/>
</dbReference>
<dbReference type="GO" id="GO:0106408">
    <property type="term" value="F:diadenylate cyclase activity"/>
    <property type="evidence" value="ECO:0007669"/>
    <property type="project" value="UniProtKB-EC"/>
</dbReference>
<dbReference type="RefSeq" id="WP_080325795.1">
    <property type="nucleotide sequence ID" value="NZ_FQYW01000011.1"/>
</dbReference>
<dbReference type="NCBIfam" id="TIGR00159">
    <property type="entry name" value="diadenylate cyclase CdaA"/>
    <property type="match status" value="1"/>
</dbReference>
<dbReference type="PANTHER" id="PTHR34185">
    <property type="entry name" value="DIADENYLATE CYCLASE"/>
    <property type="match status" value="1"/>
</dbReference>
<evidence type="ECO:0000256" key="6">
    <source>
        <dbReference type="ARBA" id="ARBA00022741"/>
    </source>
</evidence>
<reference evidence="12 13" key="1">
    <citation type="submission" date="2016-11" db="EMBL/GenBank/DDBJ databases">
        <authorList>
            <person name="Jaros S."/>
            <person name="Januszkiewicz K."/>
            <person name="Wedrychowicz H."/>
        </authorList>
    </citation>
    <scope>NUCLEOTIDE SEQUENCE [LARGE SCALE GENOMIC DNA]</scope>
    <source>
        <strain evidence="12 13">DSM 3074</strain>
    </source>
</reference>
<keyword evidence="4 10" id="KW-0812">Transmembrane</keyword>
<sequence length="290" mass="32545">MSLDLLIHMLDLPIPSQIHGLIRTVGFWDVVDILIVAVILYKVYEMLQDTRAITLVKGLIVLMIVTLVSGLLELHVISWLLQKTVTLLFVALPIVFQPELRRALERLGQGRFLGLDQYLDVEEANSLTNEIDKAVFNMADKKIGALLVIEKNVGINEIIDTGIKIEGLITTEFLMNVFIPNTPLHDGAAVIRGKRLVAAGCYLPLTENRSLSSELGTRHRAAIGLSEQCDAVIIIVSEETGVVSVAENGRIERYMTHDSLRQRIRPLFVKEKPSMKFKDIIANWRKKDDE</sequence>
<keyword evidence="8 10" id="KW-1133">Transmembrane helix</keyword>
<dbReference type="GO" id="GO:0006171">
    <property type="term" value="P:cAMP biosynthetic process"/>
    <property type="evidence" value="ECO:0007669"/>
    <property type="project" value="InterPro"/>
</dbReference>
<comment type="similarity">
    <text evidence="10">Belongs to the adenylate cyclase family. DacA/CdaA subfamily.</text>
</comment>
<evidence type="ECO:0000256" key="2">
    <source>
        <dbReference type="ARBA" id="ARBA00022475"/>
    </source>
</evidence>
<keyword evidence="5 10" id="KW-0548">Nucleotidyltransferase</keyword>
<evidence type="ECO:0000256" key="10">
    <source>
        <dbReference type="HAMAP-Rule" id="MF_01499"/>
    </source>
</evidence>
<evidence type="ECO:0000256" key="8">
    <source>
        <dbReference type="ARBA" id="ARBA00022989"/>
    </source>
</evidence>
<keyword evidence="3 10" id="KW-0808">Transferase</keyword>
<dbReference type="OrthoDB" id="9807385at2"/>
<comment type="catalytic activity">
    <reaction evidence="1 10">
        <text>2 ATP = 3',3'-c-di-AMP + 2 diphosphate</text>
        <dbReference type="Rhea" id="RHEA:35655"/>
        <dbReference type="ChEBI" id="CHEBI:30616"/>
        <dbReference type="ChEBI" id="CHEBI:33019"/>
        <dbReference type="ChEBI" id="CHEBI:71500"/>
        <dbReference type="EC" id="2.7.7.85"/>
    </reaction>
</comment>
<evidence type="ECO:0000313" key="12">
    <source>
        <dbReference type="EMBL" id="SHI71766.1"/>
    </source>
</evidence>
<dbReference type="AlphaFoldDB" id="A0A1M6DES5"/>
<evidence type="ECO:0000256" key="9">
    <source>
        <dbReference type="ARBA" id="ARBA00023136"/>
    </source>
</evidence>
<evidence type="ECO:0000256" key="3">
    <source>
        <dbReference type="ARBA" id="ARBA00022679"/>
    </source>
</evidence>
<dbReference type="InterPro" id="IPR014046">
    <property type="entry name" value="C-di-AMP_synthase"/>
</dbReference>